<keyword evidence="3 10" id="KW-0285">Flavoprotein</keyword>
<gene>
    <name evidence="13" type="primary">apbE_1</name>
    <name evidence="13" type="ORF">IBLFYP30_00861</name>
</gene>
<dbReference type="PROSITE" id="PS51257">
    <property type="entry name" value="PROKAR_LIPOPROTEIN"/>
    <property type="match status" value="1"/>
</dbReference>
<keyword evidence="4 10" id="KW-0808">Transferase</keyword>
<comment type="catalytic activity">
    <reaction evidence="9 10 12">
        <text>L-threonyl-[protein] + FAD = FMN-L-threonyl-[protein] + AMP + H(+)</text>
        <dbReference type="Rhea" id="RHEA:36847"/>
        <dbReference type="Rhea" id="RHEA-COMP:11060"/>
        <dbReference type="Rhea" id="RHEA-COMP:11061"/>
        <dbReference type="ChEBI" id="CHEBI:15378"/>
        <dbReference type="ChEBI" id="CHEBI:30013"/>
        <dbReference type="ChEBI" id="CHEBI:57692"/>
        <dbReference type="ChEBI" id="CHEBI:74257"/>
        <dbReference type="ChEBI" id="CHEBI:456215"/>
        <dbReference type="EC" id="2.7.1.180"/>
    </reaction>
</comment>
<evidence type="ECO:0000256" key="10">
    <source>
        <dbReference type="PIRNR" id="PIRNR006268"/>
    </source>
</evidence>
<sequence length="349" mass="38259">MKRIKKYLSISLMVFCIFLVGCKSSAVEKSSDNQNSYSYTGFAMGTTISEQIYGKSDLTKDIFSELQSLEDNLISWRVENSEISNLNKSAGSGKRTKLSSSTENYLKKVLQLSKDSDGALDPTIGEIARLWDIGGDNPRVPEQEEIDELLPYVGYKNLDVNDDGALIPEGFKIDLGAVGKGIGCDISKEILDKNDVDGAVISVGGSILVYGQKPDKSPWKIAITDPRGEDESSILGGLTIDKDCYISTSGDYEKYIMKDGVRYHHILDPSTGYPANSGLISVTIVCDNGLLSDGLSTACFILGLEKSQSLLQKYNAEAVFVDKDKNVYMTDGMKDMFELTNDNYKIVNN</sequence>
<protein>
    <recommendedName>
        <fullName evidence="2 10">FAD:protein FMN transferase</fullName>
        <ecNumber evidence="1 10">2.7.1.180</ecNumber>
    </recommendedName>
    <alternativeName>
        <fullName evidence="8 10">Flavin transferase</fullName>
    </alternativeName>
</protein>
<dbReference type="InterPro" id="IPR024932">
    <property type="entry name" value="ApbE"/>
</dbReference>
<evidence type="ECO:0000256" key="12">
    <source>
        <dbReference type="RuleBase" id="RU363002"/>
    </source>
</evidence>
<evidence type="ECO:0000256" key="4">
    <source>
        <dbReference type="ARBA" id="ARBA00022679"/>
    </source>
</evidence>
<organism evidence="13">
    <name type="scientific">Intestinibacter bartlettii</name>
    <dbReference type="NCBI Taxonomy" id="261299"/>
    <lineage>
        <taxon>Bacteria</taxon>
        <taxon>Bacillati</taxon>
        <taxon>Bacillota</taxon>
        <taxon>Clostridia</taxon>
        <taxon>Peptostreptococcales</taxon>
        <taxon>Peptostreptococcaceae</taxon>
        <taxon>Intestinibacter</taxon>
    </lineage>
</organism>
<proteinExistence type="inferred from homology"/>
<reference evidence="13" key="1">
    <citation type="submission" date="2019-11" db="EMBL/GenBank/DDBJ databases">
        <authorList>
            <person name="Feng L."/>
        </authorList>
    </citation>
    <scope>NUCLEOTIDE SEQUENCE</scope>
    <source>
        <strain evidence="13">IbartlettiiLFYP30</strain>
    </source>
</reference>
<evidence type="ECO:0000256" key="5">
    <source>
        <dbReference type="ARBA" id="ARBA00022723"/>
    </source>
</evidence>
<dbReference type="InterPro" id="IPR003374">
    <property type="entry name" value="ApbE-like_sf"/>
</dbReference>
<feature type="binding site" evidence="11">
    <location>
        <position position="293"/>
    </location>
    <ligand>
        <name>Mg(2+)</name>
        <dbReference type="ChEBI" id="CHEBI:18420"/>
    </ligand>
</feature>
<evidence type="ECO:0000256" key="8">
    <source>
        <dbReference type="ARBA" id="ARBA00031306"/>
    </source>
</evidence>
<keyword evidence="12" id="KW-0472">Membrane</keyword>
<evidence type="ECO:0000256" key="9">
    <source>
        <dbReference type="ARBA" id="ARBA00048540"/>
    </source>
</evidence>
<dbReference type="GO" id="GO:0046872">
    <property type="term" value="F:metal ion binding"/>
    <property type="evidence" value="ECO:0007669"/>
    <property type="project" value="UniProtKB-UniRule"/>
</dbReference>
<feature type="binding site" evidence="11">
    <location>
        <position position="297"/>
    </location>
    <ligand>
        <name>Mg(2+)</name>
        <dbReference type="ChEBI" id="CHEBI:18420"/>
    </ligand>
</feature>
<evidence type="ECO:0000313" key="13">
    <source>
        <dbReference type="EMBL" id="VYT66522.1"/>
    </source>
</evidence>
<feature type="binding site" evidence="11">
    <location>
        <position position="177"/>
    </location>
    <ligand>
        <name>Mg(2+)</name>
        <dbReference type="ChEBI" id="CHEBI:18420"/>
    </ligand>
</feature>
<dbReference type="PANTHER" id="PTHR30040:SF2">
    <property type="entry name" value="FAD:PROTEIN FMN TRANSFERASE"/>
    <property type="match status" value="1"/>
</dbReference>
<keyword evidence="12" id="KW-0997">Cell inner membrane</keyword>
<dbReference type="RefSeq" id="WP_156530544.1">
    <property type="nucleotide sequence ID" value="NZ_CACRUE010000005.1"/>
</dbReference>
<comment type="function">
    <text evidence="12">Flavin transferase that catalyzes the transfer of the FMN moiety of FAD and its covalent binding to the hydroxyl group of a threonine residue in a target flavoprotein.</text>
</comment>
<dbReference type="AlphaFoldDB" id="A0A6N2YM92"/>
<comment type="subcellular location">
    <subcellularLocation>
        <location evidence="12">Cell inner membrane</location>
        <topology evidence="12">Lipid-anchor</topology>
        <orientation evidence="12">Periplasmic side</orientation>
    </subcellularLocation>
</comment>
<dbReference type="PANTHER" id="PTHR30040">
    <property type="entry name" value="THIAMINE BIOSYNTHESIS LIPOPROTEIN APBE"/>
    <property type="match status" value="1"/>
</dbReference>
<feature type="chain" id="PRO_5027163528" description="FAD:protein FMN transferase" evidence="12">
    <location>
        <begin position="27"/>
        <end position="349"/>
    </location>
</feature>
<accession>A0A6N2YM92</accession>
<keyword evidence="12" id="KW-1003">Cell membrane</keyword>
<dbReference type="Gene3D" id="3.10.520.10">
    <property type="entry name" value="ApbE-like domains"/>
    <property type="match status" value="1"/>
</dbReference>
<dbReference type="EMBL" id="CACRUE010000005">
    <property type="protein sequence ID" value="VYT66522.1"/>
    <property type="molecule type" value="Genomic_DNA"/>
</dbReference>
<dbReference type="EC" id="2.7.1.180" evidence="1 10"/>
<comment type="cofactor">
    <cofactor evidence="11">
        <name>Mg(2+)</name>
        <dbReference type="ChEBI" id="CHEBI:18420"/>
    </cofactor>
    <cofactor evidence="11">
        <name>Mn(2+)</name>
        <dbReference type="ChEBI" id="CHEBI:29035"/>
    </cofactor>
    <text evidence="11">Magnesium. Can also use manganese.</text>
</comment>
<feature type="signal peptide" evidence="12">
    <location>
        <begin position="1"/>
        <end position="26"/>
    </location>
</feature>
<dbReference type="PIRSF" id="PIRSF006268">
    <property type="entry name" value="ApbE"/>
    <property type="match status" value="1"/>
</dbReference>
<evidence type="ECO:0000256" key="1">
    <source>
        <dbReference type="ARBA" id="ARBA00011955"/>
    </source>
</evidence>
<evidence type="ECO:0000256" key="6">
    <source>
        <dbReference type="ARBA" id="ARBA00022827"/>
    </source>
</evidence>
<keyword evidence="12 13" id="KW-0449">Lipoprotein</keyword>
<evidence type="ECO:0000256" key="2">
    <source>
        <dbReference type="ARBA" id="ARBA00016337"/>
    </source>
</evidence>
<evidence type="ECO:0000256" key="7">
    <source>
        <dbReference type="ARBA" id="ARBA00022842"/>
    </source>
</evidence>
<comment type="similarity">
    <text evidence="10 12">Belongs to the ApbE family.</text>
</comment>
<dbReference type="GO" id="GO:0005886">
    <property type="term" value="C:plasma membrane"/>
    <property type="evidence" value="ECO:0007669"/>
    <property type="project" value="UniProtKB-SubCell"/>
</dbReference>
<dbReference type="GO" id="GO:0016740">
    <property type="term" value="F:transferase activity"/>
    <property type="evidence" value="ECO:0007669"/>
    <property type="project" value="UniProtKB-UniRule"/>
</dbReference>
<evidence type="ECO:0000256" key="11">
    <source>
        <dbReference type="PIRSR" id="PIRSR006268-2"/>
    </source>
</evidence>
<name>A0A6N2YM92_9FIRM</name>
<keyword evidence="12" id="KW-0732">Signal</keyword>
<dbReference type="SUPFAM" id="SSF143631">
    <property type="entry name" value="ApbE-like"/>
    <property type="match status" value="1"/>
</dbReference>
<keyword evidence="5 10" id="KW-0479">Metal-binding</keyword>
<keyword evidence="6 10" id="KW-0274">FAD</keyword>
<keyword evidence="7 10" id="KW-0460">Magnesium</keyword>
<evidence type="ECO:0000256" key="3">
    <source>
        <dbReference type="ARBA" id="ARBA00022630"/>
    </source>
</evidence>
<dbReference type="Pfam" id="PF02424">
    <property type="entry name" value="ApbE"/>
    <property type="match status" value="1"/>
</dbReference>